<sequence>MELFRTSTKFGETEHKLGLTGPCALGRIMDLPDAITIAEVTVTSLWYNRTVANLAAAQKRAASTGKYGREVELSALAFIPVSEDSGGPLPPSHLYQRDFPSLSIPKADWSDEGATPLSPPSVHSSSIRYLIPIREVGNALVTPLRLRVSMGGNDHLLSNRSLARSARGYAIKNSFMIPNN</sequence>
<gene>
    <name evidence="1" type="ORF">EVAR_3530_1</name>
</gene>
<name>A0A4C1SY12_EUMVA</name>
<evidence type="ECO:0000313" key="1">
    <source>
        <dbReference type="EMBL" id="GBP06157.1"/>
    </source>
</evidence>
<evidence type="ECO:0000313" key="2">
    <source>
        <dbReference type="Proteomes" id="UP000299102"/>
    </source>
</evidence>
<organism evidence="1 2">
    <name type="scientific">Eumeta variegata</name>
    <name type="common">Bagworm moth</name>
    <name type="synonym">Eumeta japonica</name>
    <dbReference type="NCBI Taxonomy" id="151549"/>
    <lineage>
        <taxon>Eukaryota</taxon>
        <taxon>Metazoa</taxon>
        <taxon>Ecdysozoa</taxon>
        <taxon>Arthropoda</taxon>
        <taxon>Hexapoda</taxon>
        <taxon>Insecta</taxon>
        <taxon>Pterygota</taxon>
        <taxon>Neoptera</taxon>
        <taxon>Endopterygota</taxon>
        <taxon>Lepidoptera</taxon>
        <taxon>Glossata</taxon>
        <taxon>Ditrysia</taxon>
        <taxon>Tineoidea</taxon>
        <taxon>Psychidae</taxon>
        <taxon>Oiketicinae</taxon>
        <taxon>Eumeta</taxon>
    </lineage>
</organism>
<dbReference type="OrthoDB" id="69646at2759"/>
<accession>A0A4C1SY12</accession>
<dbReference type="AlphaFoldDB" id="A0A4C1SY12"/>
<comment type="caution">
    <text evidence="1">The sequence shown here is derived from an EMBL/GenBank/DDBJ whole genome shotgun (WGS) entry which is preliminary data.</text>
</comment>
<keyword evidence="2" id="KW-1185">Reference proteome</keyword>
<dbReference type="Proteomes" id="UP000299102">
    <property type="component" value="Unassembled WGS sequence"/>
</dbReference>
<reference evidence="1 2" key="1">
    <citation type="journal article" date="2019" name="Commun. Biol.">
        <title>The bagworm genome reveals a unique fibroin gene that provides high tensile strength.</title>
        <authorList>
            <person name="Kono N."/>
            <person name="Nakamura H."/>
            <person name="Ohtoshi R."/>
            <person name="Tomita M."/>
            <person name="Numata K."/>
            <person name="Arakawa K."/>
        </authorList>
    </citation>
    <scope>NUCLEOTIDE SEQUENCE [LARGE SCALE GENOMIC DNA]</scope>
</reference>
<proteinExistence type="predicted"/>
<protein>
    <submittedName>
        <fullName evidence="1">Uncharacterized protein</fullName>
    </submittedName>
</protein>
<dbReference type="EMBL" id="BGZK01000021">
    <property type="protein sequence ID" value="GBP06157.1"/>
    <property type="molecule type" value="Genomic_DNA"/>
</dbReference>